<feature type="region of interest" description="Disordered" evidence="1">
    <location>
        <begin position="1"/>
        <end position="41"/>
    </location>
</feature>
<keyword evidence="3" id="KW-1185">Reference proteome</keyword>
<proteinExistence type="predicted"/>
<evidence type="ECO:0000313" key="2">
    <source>
        <dbReference type="EMBL" id="GAB1311898.1"/>
    </source>
</evidence>
<name>A0ABQ0G2B0_9PEZI</name>
<evidence type="ECO:0000256" key="1">
    <source>
        <dbReference type="SAM" id="MobiDB-lite"/>
    </source>
</evidence>
<accession>A0ABQ0G2B0</accession>
<dbReference type="EMBL" id="BAAFSV010000001">
    <property type="protein sequence ID" value="GAB1311898.1"/>
    <property type="molecule type" value="Genomic_DNA"/>
</dbReference>
<comment type="caution">
    <text evidence="2">The sequence shown here is derived from an EMBL/GenBank/DDBJ whole genome shotgun (WGS) entry which is preliminary data.</text>
</comment>
<dbReference type="RefSeq" id="XP_070913631.1">
    <property type="nucleotide sequence ID" value="XM_071057530.1"/>
</dbReference>
<protein>
    <submittedName>
        <fullName evidence="2">Uncharacterized protein</fullName>
    </submittedName>
</protein>
<evidence type="ECO:0000313" key="3">
    <source>
        <dbReference type="Proteomes" id="UP001628179"/>
    </source>
</evidence>
<dbReference type="GeneID" id="98172853"/>
<feature type="compositionally biased region" description="Low complexity" evidence="1">
    <location>
        <begin position="1"/>
        <end position="39"/>
    </location>
</feature>
<gene>
    <name evidence="2" type="ORF">MFIFM68171_02108</name>
</gene>
<dbReference type="Proteomes" id="UP001628179">
    <property type="component" value="Unassembled WGS sequence"/>
</dbReference>
<organism evidence="2 3">
    <name type="scientific">Madurella fahalii</name>
    <dbReference type="NCBI Taxonomy" id="1157608"/>
    <lineage>
        <taxon>Eukaryota</taxon>
        <taxon>Fungi</taxon>
        <taxon>Dikarya</taxon>
        <taxon>Ascomycota</taxon>
        <taxon>Pezizomycotina</taxon>
        <taxon>Sordariomycetes</taxon>
        <taxon>Sordariomycetidae</taxon>
        <taxon>Sordariales</taxon>
        <taxon>Sordariales incertae sedis</taxon>
        <taxon>Madurella</taxon>
    </lineage>
</organism>
<sequence length="73" mass="7927">MTTTPSTAGTSTSSTNPSSTSTAGTSTSCTSPSSTSTSGVRYQYTLRKKYRDMLKLKNILDQEFGEDYDIRVQ</sequence>
<reference evidence="2 3" key="1">
    <citation type="submission" date="2024-09" db="EMBL/GenBank/DDBJ databases">
        <title>Itraconazole resistance in Madurella fahalii resulting from another homologue of gene encoding cytochrome P450 14-alpha sterol demethylase (CYP51).</title>
        <authorList>
            <person name="Yoshioka I."/>
            <person name="Fahal A.H."/>
            <person name="Kaneko S."/>
            <person name="Yaguchi T."/>
        </authorList>
    </citation>
    <scope>NUCLEOTIDE SEQUENCE [LARGE SCALE GENOMIC DNA]</scope>
    <source>
        <strain evidence="2 3">IFM 68171</strain>
    </source>
</reference>